<dbReference type="Proteomes" id="UP000001753">
    <property type="component" value="Chromosome"/>
</dbReference>
<keyword evidence="13 14" id="KW-0472">Membrane</keyword>
<evidence type="ECO:0000256" key="3">
    <source>
        <dbReference type="ARBA" id="ARBA00012438"/>
    </source>
</evidence>
<comment type="catalytic activity">
    <reaction evidence="1">
        <text>ATP + protein L-histidine = ADP + protein N-phospho-L-histidine.</text>
        <dbReference type="EC" id="2.7.13.3"/>
    </reaction>
</comment>
<keyword evidence="8" id="KW-0547">Nucleotide-binding</keyword>
<comment type="subcellular location">
    <subcellularLocation>
        <location evidence="2">Cell membrane</location>
        <topology evidence="2">Multi-pass membrane protein</topology>
    </subcellularLocation>
</comment>
<dbReference type="AlphaFoldDB" id="C2XP79"/>
<evidence type="ECO:0000256" key="9">
    <source>
        <dbReference type="ARBA" id="ARBA00022777"/>
    </source>
</evidence>
<dbReference type="InterPro" id="IPR035965">
    <property type="entry name" value="PAS-like_dom_sf"/>
</dbReference>
<dbReference type="InterPro" id="IPR004358">
    <property type="entry name" value="Sig_transdc_His_kin-like_C"/>
</dbReference>
<dbReference type="InterPro" id="IPR033463">
    <property type="entry name" value="sCache_3"/>
</dbReference>
<dbReference type="GO" id="GO:0006355">
    <property type="term" value="P:regulation of DNA-templated transcription"/>
    <property type="evidence" value="ECO:0007669"/>
    <property type="project" value="InterPro"/>
</dbReference>
<keyword evidence="11 14" id="KW-1133">Transmembrane helix</keyword>
<dbReference type="Gene3D" id="1.10.287.130">
    <property type="match status" value="1"/>
</dbReference>
<dbReference type="Pfam" id="PF17203">
    <property type="entry name" value="sCache_3_2"/>
    <property type="match status" value="1"/>
</dbReference>
<evidence type="ECO:0000313" key="16">
    <source>
        <dbReference type="EMBL" id="EEL72558.1"/>
    </source>
</evidence>
<dbReference type="InterPro" id="IPR013767">
    <property type="entry name" value="PAS_fold"/>
</dbReference>
<dbReference type="Pfam" id="PF02518">
    <property type="entry name" value="HATPase_c"/>
    <property type="match status" value="1"/>
</dbReference>
<evidence type="ECO:0000256" key="5">
    <source>
        <dbReference type="ARBA" id="ARBA00022553"/>
    </source>
</evidence>
<dbReference type="Gene3D" id="3.30.450.20">
    <property type="entry name" value="PAS domain"/>
    <property type="match status" value="2"/>
</dbReference>
<dbReference type="EC" id="2.7.13.3" evidence="3"/>
<feature type="transmembrane region" description="Helical" evidence="14">
    <location>
        <begin position="195"/>
        <end position="215"/>
    </location>
</feature>
<dbReference type="GO" id="GO:0000155">
    <property type="term" value="F:phosphorelay sensor kinase activity"/>
    <property type="evidence" value="ECO:0007669"/>
    <property type="project" value="TreeGrafter"/>
</dbReference>
<evidence type="ECO:0000259" key="15">
    <source>
        <dbReference type="PROSITE" id="PS50109"/>
    </source>
</evidence>
<reference evidence="16" key="1">
    <citation type="journal article" date="2012" name="Genome Res.">
        <title>Genomic characterization of the Bacillus cereus sensu lato species: Backdrop to the evolution of Bacillus anthracis.</title>
        <authorList>
            <person name="Zwick M.E."/>
            <person name="Joseph S.J."/>
            <person name="Didelot X."/>
            <person name="Chen P.E."/>
            <person name="Bishop-Lilly K.A."/>
            <person name="Stewart A.C."/>
            <person name="Willner K."/>
            <person name="Nolan N."/>
            <person name="Lentz S."/>
            <person name="Thomason M.K."/>
            <person name="Sozhamannan S."/>
            <person name="Mateczun A.J."/>
            <person name="Du L."/>
            <person name="Read T.D."/>
        </authorList>
    </citation>
    <scope>NUCLEOTIDE SEQUENCE [LARGE SCALE GENOMIC DNA]</scope>
    <source>
        <strain evidence="16">AH603</strain>
    </source>
</reference>
<evidence type="ECO:0000256" key="14">
    <source>
        <dbReference type="SAM" id="Phobius"/>
    </source>
</evidence>
<feature type="transmembrane region" description="Helical" evidence="14">
    <location>
        <begin position="30"/>
        <end position="53"/>
    </location>
</feature>
<evidence type="ECO:0000256" key="2">
    <source>
        <dbReference type="ARBA" id="ARBA00004651"/>
    </source>
</evidence>
<dbReference type="InterPro" id="IPR003594">
    <property type="entry name" value="HATPase_dom"/>
</dbReference>
<protein>
    <recommendedName>
        <fullName evidence="3">histidine kinase</fullName>
        <ecNumber evidence="3">2.7.13.3</ecNumber>
    </recommendedName>
</protein>
<dbReference type="Pfam" id="PF14689">
    <property type="entry name" value="SPOB_a"/>
    <property type="match status" value="1"/>
</dbReference>
<dbReference type="PROSITE" id="PS50109">
    <property type="entry name" value="HIS_KIN"/>
    <property type="match status" value="1"/>
</dbReference>
<keyword evidence="9 16" id="KW-0418">Kinase</keyword>
<accession>C2XP79</accession>
<sequence length="554" mass="61734">MKIISPYLFFYSAIRGVINGMKKRKRLWNLWKTITLLVCTVVIFSLLVTDILISHNVERTTEESQAEKAKTIAHIVANDSVVIDGLIGKADTSAIQTYTNRILKNTGVQFIVVMDMDGIRKSHPNPQKIGLHFVGGDEGTVLKGKEHVSLAEGTLGISMRVFVPVFADTGEQLGAVAVGISADNVKERVKESRHIIYIGVGVGLLIGIIGAILLARHIKKSLFGLEPHRIAKILEERNTMLQSVKEGIIAVDKEAKVTLINNEAKRLFKKSGLEEDFIGKDVELYMPNSRIKEVLQTGEVQLNEEQKIYGITIVTNRVPLYVKGEIVGAIATFRDKTEIRKLAEELTGIRLYVEALRAQSHEFMNKMHVVLGLTHMKQYEELQKYVSSMVSEHQYEIGGIMKKIQSPVFAGFLLGKLSYAREKNIKLIISEGSYLPEIYDESMIHELITIVGNLIDNALDAVANCKKKQVEVGIQYGDTDTLTITVQDAGKGIQEEEMDALFTKGYSTKGDNRGYGLYLVKESIQRINGEIHIHSLVGEGTTITIEIPNSRDER</sequence>
<dbReference type="Gene3D" id="3.30.565.10">
    <property type="entry name" value="Histidine kinase-like ATPase, C-terminal domain"/>
    <property type="match status" value="1"/>
</dbReference>
<evidence type="ECO:0000256" key="10">
    <source>
        <dbReference type="ARBA" id="ARBA00022840"/>
    </source>
</evidence>
<name>C2XP79_BACMY</name>
<evidence type="ECO:0000256" key="13">
    <source>
        <dbReference type="ARBA" id="ARBA00023136"/>
    </source>
</evidence>
<dbReference type="GO" id="GO:0005524">
    <property type="term" value="F:ATP binding"/>
    <property type="evidence" value="ECO:0007669"/>
    <property type="project" value="UniProtKB-KW"/>
</dbReference>
<dbReference type="InterPro" id="IPR036890">
    <property type="entry name" value="HATPase_C_sf"/>
</dbReference>
<gene>
    <name evidence="16" type="ORF">bcere0026_4780</name>
</gene>
<dbReference type="PANTHER" id="PTHR43547:SF10">
    <property type="entry name" value="SENSOR HISTIDINE KINASE DCUS"/>
    <property type="match status" value="1"/>
</dbReference>
<dbReference type="InterPro" id="IPR029151">
    <property type="entry name" value="Sensor-like_sf"/>
</dbReference>
<dbReference type="FunFam" id="3.30.450.20:FF:000018">
    <property type="entry name" value="Sensor histidine kinase DcuS"/>
    <property type="match status" value="1"/>
</dbReference>
<dbReference type="EMBL" id="ACMP01000020">
    <property type="protein sequence ID" value="EEL72558.1"/>
    <property type="molecule type" value="Genomic_DNA"/>
</dbReference>
<evidence type="ECO:0000256" key="6">
    <source>
        <dbReference type="ARBA" id="ARBA00022679"/>
    </source>
</evidence>
<organism evidence="16">
    <name type="scientific">Bacillus mycoides</name>
    <dbReference type="NCBI Taxonomy" id="1405"/>
    <lineage>
        <taxon>Bacteria</taxon>
        <taxon>Bacillati</taxon>
        <taxon>Bacillota</taxon>
        <taxon>Bacilli</taxon>
        <taxon>Bacillales</taxon>
        <taxon>Bacillaceae</taxon>
        <taxon>Bacillus</taxon>
        <taxon>Bacillus cereus group</taxon>
    </lineage>
</organism>
<evidence type="ECO:0000256" key="1">
    <source>
        <dbReference type="ARBA" id="ARBA00000085"/>
    </source>
</evidence>
<evidence type="ECO:0000256" key="4">
    <source>
        <dbReference type="ARBA" id="ARBA00022475"/>
    </source>
</evidence>
<evidence type="ECO:0000256" key="12">
    <source>
        <dbReference type="ARBA" id="ARBA00023012"/>
    </source>
</evidence>
<dbReference type="InterPro" id="IPR005467">
    <property type="entry name" value="His_kinase_dom"/>
</dbReference>
<dbReference type="SMART" id="SM00387">
    <property type="entry name" value="HATPase_c"/>
    <property type="match status" value="1"/>
</dbReference>
<dbReference type="HOGENOM" id="CLU_020211_11_2_9"/>
<dbReference type="GO" id="GO:0005886">
    <property type="term" value="C:plasma membrane"/>
    <property type="evidence" value="ECO:0007669"/>
    <property type="project" value="UniProtKB-SubCell"/>
</dbReference>
<keyword evidence="7 14" id="KW-0812">Transmembrane</keyword>
<keyword evidence="6" id="KW-0808">Transferase</keyword>
<keyword evidence="10" id="KW-0067">ATP-binding</keyword>
<feature type="domain" description="Histidine kinase" evidence="15">
    <location>
        <begin position="337"/>
        <end position="551"/>
    </location>
</feature>
<dbReference type="Pfam" id="PF00989">
    <property type="entry name" value="PAS"/>
    <property type="match status" value="1"/>
</dbReference>
<dbReference type="SUPFAM" id="SSF55785">
    <property type="entry name" value="PYP-like sensor domain (PAS domain)"/>
    <property type="match status" value="1"/>
</dbReference>
<keyword evidence="12" id="KW-0902">Two-component regulatory system</keyword>
<keyword evidence="4" id="KW-1003">Cell membrane</keyword>
<keyword evidence="5" id="KW-0597">Phosphoprotein</keyword>
<dbReference type="InterPro" id="IPR039506">
    <property type="entry name" value="SPOB_a"/>
</dbReference>
<dbReference type="PANTHER" id="PTHR43547">
    <property type="entry name" value="TWO-COMPONENT HISTIDINE KINASE"/>
    <property type="match status" value="1"/>
</dbReference>
<dbReference type="FunFam" id="1.10.287.130:FF:000011">
    <property type="entry name" value="Sensor histidine kinase DcuS"/>
    <property type="match status" value="1"/>
</dbReference>
<proteinExistence type="predicted"/>
<dbReference type="FunFam" id="3.30.450.20:FF:000045">
    <property type="entry name" value="Sensor histidine kinase DcuS"/>
    <property type="match status" value="1"/>
</dbReference>
<dbReference type="NCBIfam" id="NF008298">
    <property type="entry name" value="PRK11086.1"/>
    <property type="match status" value="1"/>
</dbReference>
<evidence type="ECO:0000256" key="11">
    <source>
        <dbReference type="ARBA" id="ARBA00022989"/>
    </source>
</evidence>
<evidence type="ECO:0000256" key="7">
    <source>
        <dbReference type="ARBA" id="ARBA00022692"/>
    </source>
</evidence>
<evidence type="ECO:0000256" key="8">
    <source>
        <dbReference type="ARBA" id="ARBA00022741"/>
    </source>
</evidence>
<dbReference type="PRINTS" id="PR00344">
    <property type="entry name" value="BCTRLSENSOR"/>
</dbReference>
<dbReference type="SUPFAM" id="SSF103190">
    <property type="entry name" value="Sensory domain-like"/>
    <property type="match status" value="1"/>
</dbReference>
<dbReference type="SUPFAM" id="SSF55874">
    <property type="entry name" value="ATPase domain of HSP90 chaperone/DNA topoisomerase II/histidine kinase"/>
    <property type="match status" value="1"/>
</dbReference>
<comment type="caution">
    <text evidence="16">The sequence shown here is derived from an EMBL/GenBank/DDBJ whole genome shotgun (WGS) entry which is preliminary data.</text>
</comment>